<keyword evidence="4" id="KW-0521">NADP</keyword>
<dbReference type="GO" id="GO:0008652">
    <property type="term" value="P:amino acid biosynthetic process"/>
    <property type="evidence" value="ECO:0007669"/>
    <property type="project" value="UniProtKB-KW"/>
</dbReference>
<reference evidence="7 8" key="1">
    <citation type="journal article" date="2017" name="ISME J.">
        <title>Genome of 'Ca. Desulfovibrio trichonymphae', an H2-oxidizing bacterium in a tripartite symbiotic system within a protist cell in the termite gut.</title>
        <authorList>
            <person name="Kuwahara H."/>
            <person name="Yuki M."/>
            <person name="Izawa K."/>
            <person name="Ohkuma M."/>
            <person name="Hongoh Y."/>
        </authorList>
    </citation>
    <scope>NUCLEOTIDE SEQUENCE [LARGE SCALE GENOMIC DNA]</scope>
    <source>
        <strain evidence="7 8">Rs-N31</strain>
    </source>
</reference>
<comment type="pathway">
    <text evidence="1 4">Metabolic intermediate biosynthesis; chorismate biosynthesis; chorismate from D-erythrose 4-phosphate and phosphoenolpyruvate: step 4/7.</text>
</comment>
<dbReference type="GO" id="GO:0009073">
    <property type="term" value="P:aromatic amino acid family biosynthetic process"/>
    <property type="evidence" value="ECO:0007669"/>
    <property type="project" value="UniProtKB-KW"/>
</dbReference>
<dbReference type="HAMAP" id="MF_00222">
    <property type="entry name" value="Shikimate_DH_AroE"/>
    <property type="match status" value="1"/>
</dbReference>
<organism evidence="7 8">
    <name type="scientific">Candidatus Desulfovibrio trichonymphae</name>
    <dbReference type="NCBI Taxonomy" id="1725232"/>
    <lineage>
        <taxon>Bacteria</taxon>
        <taxon>Pseudomonadati</taxon>
        <taxon>Thermodesulfobacteriota</taxon>
        <taxon>Desulfovibrionia</taxon>
        <taxon>Desulfovibrionales</taxon>
        <taxon>Desulfovibrionaceae</taxon>
        <taxon>Desulfovibrio</taxon>
    </lineage>
</organism>
<feature type="binding site" evidence="4">
    <location>
        <position position="257"/>
    </location>
    <ligand>
        <name>shikimate</name>
        <dbReference type="ChEBI" id="CHEBI:36208"/>
    </ligand>
</feature>
<evidence type="ECO:0000313" key="7">
    <source>
        <dbReference type="EMBL" id="BAV92075.1"/>
    </source>
</evidence>
<feature type="binding site" evidence="4">
    <location>
        <position position="113"/>
    </location>
    <ligand>
        <name>shikimate</name>
        <dbReference type="ChEBI" id="CHEBI:36208"/>
    </ligand>
</feature>
<feature type="region of interest" description="Disordered" evidence="5">
    <location>
        <begin position="287"/>
        <end position="312"/>
    </location>
</feature>
<dbReference type="GO" id="GO:0004764">
    <property type="term" value="F:shikimate 3-dehydrogenase (NADP+) activity"/>
    <property type="evidence" value="ECO:0007669"/>
    <property type="project" value="UniProtKB-UniRule"/>
</dbReference>
<feature type="domain" description="Shikimate dehydrogenase substrate binding N-terminal" evidence="6">
    <location>
        <begin position="18"/>
        <end position="100"/>
    </location>
</feature>
<dbReference type="InterPro" id="IPR036291">
    <property type="entry name" value="NAD(P)-bd_dom_sf"/>
</dbReference>
<dbReference type="UniPathway" id="UPA00053">
    <property type="reaction ID" value="UER00087"/>
</dbReference>
<comment type="similarity">
    <text evidence="4">Belongs to the shikimate dehydrogenase family.</text>
</comment>
<dbReference type="PANTHER" id="PTHR21089:SF1">
    <property type="entry name" value="BIFUNCTIONAL 3-DEHYDROQUINATE DEHYDRATASE_SHIKIMATE DEHYDROGENASE, CHLOROPLASTIC"/>
    <property type="match status" value="1"/>
</dbReference>
<feature type="binding site" evidence="4">
    <location>
        <position position="98"/>
    </location>
    <ligand>
        <name>shikimate</name>
        <dbReference type="ChEBI" id="CHEBI:36208"/>
    </ligand>
</feature>
<dbReference type="Proteomes" id="UP000242645">
    <property type="component" value="Chromosome"/>
</dbReference>
<dbReference type="Pfam" id="PF08501">
    <property type="entry name" value="Shikimate_dh_N"/>
    <property type="match status" value="1"/>
</dbReference>
<comment type="catalytic activity">
    <reaction evidence="4">
        <text>shikimate + NADP(+) = 3-dehydroshikimate + NADPH + H(+)</text>
        <dbReference type="Rhea" id="RHEA:17737"/>
        <dbReference type="ChEBI" id="CHEBI:15378"/>
        <dbReference type="ChEBI" id="CHEBI:16630"/>
        <dbReference type="ChEBI" id="CHEBI:36208"/>
        <dbReference type="ChEBI" id="CHEBI:57783"/>
        <dbReference type="ChEBI" id="CHEBI:58349"/>
        <dbReference type="EC" id="1.1.1.25"/>
    </reaction>
</comment>
<dbReference type="InterPro" id="IPR022893">
    <property type="entry name" value="Shikimate_DH_fam"/>
</dbReference>
<comment type="caution">
    <text evidence="4">Lacks conserved residue(s) required for the propagation of feature annotation.</text>
</comment>
<dbReference type="EMBL" id="AP017368">
    <property type="protein sequence ID" value="BAV92075.1"/>
    <property type="molecule type" value="Genomic_DNA"/>
</dbReference>
<accession>A0A1J1E2I1</accession>
<dbReference type="PANTHER" id="PTHR21089">
    <property type="entry name" value="SHIKIMATE DEHYDROGENASE"/>
    <property type="match status" value="1"/>
</dbReference>
<evidence type="ECO:0000256" key="4">
    <source>
        <dbReference type="HAMAP-Rule" id="MF_00222"/>
    </source>
</evidence>
<dbReference type="GO" id="GO:0005829">
    <property type="term" value="C:cytosol"/>
    <property type="evidence" value="ECO:0007669"/>
    <property type="project" value="TreeGrafter"/>
</dbReference>
<feature type="binding site" evidence="4">
    <location>
        <position position="229"/>
    </location>
    <ligand>
        <name>shikimate</name>
        <dbReference type="ChEBI" id="CHEBI:36208"/>
    </ligand>
</feature>
<name>A0A1J1E2I1_9BACT</name>
<dbReference type="InterPro" id="IPR013708">
    <property type="entry name" value="Shikimate_DH-bd_N"/>
</dbReference>
<gene>
    <name evidence="4 7" type="primary">aroE</name>
    <name evidence="7" type="ORF">RSDT_0563</name>
</gene>
<dbReference type="SUPFAM" id="SSF51735">
    <property type="entry name" value="NAD(P)-binding Rossmann-fold domains"/>
    <property type="match status" value="1"/>
</dbReference>
<dbReference type="KEGG" id="dtr:RSDT_0563"/>
<feature type="binding site" evidence="4">
    <location>
        <position position="250"/>
    </location>
    <ligand>
        <name>NADP(+)</name>
        <dbReference type="ChEBI" id="CHEBI:58349"/>
    </ligand>
</feature>
<dbReference type="Gene3D" id="3.40.50.10860">
    <property type="entry name" value="Leucine Dehydrogenase, chain A, domain 1"/>
    <property type="match status" value="1"/>
</dbReference>
<dbReference type="GO" id="GO:0050661">
    <property type="term" value="F:NADP binding"/>
    <property type="evidence" value="ECO:0007669"/>
    <property type="project" value="TreeGrafter"/>
</dbReference>
<comment type="subunit">
    <text evidence="4">Homodimer.</text>
</comment>
<dbReference type="Gene3D" id="3.40.50.720">
    <property type="entry name" value="NAD(P)-binding Rossmann-like Domain"/>
    <property type="match status" value="1"/>
</dbReference>
<dbReference type="RefSeq" id="WP_096399591.1">
    <property type="nucleotide sequence ID" value="NZ_AP017368.1"/>
</dbReference>
<keyword evidence="4" id="KW-0028">Amino-acid biosynthesis</keyword>
<protein>
    <recommendedName>
        <fullName evidence="4">Shikimate dehydrogenase (NADP(+))</fullName>
        <shortName evidence="4">SDH</shortName>
        <ecNumber evidence="4">1.1.1.25</ecNumber>
    </recommendedName>
</protein>
<feature type="binding site" evidence="4">
    <location>
        <position position="73"/>
    </location>
    <ligand>
        <name>shikimate</name>
        <dbReference type="ChEBI" id="CHEBI:36208"/>
    </ligand>
</feature>
<evidence type="ECO:0000256" key="2">
    <source>
        <dbReference type="ARBA" id="ARBA00023002"/>
    </source>
</evidence>
<dbReference type="AlphaFoldDB" id="A0A1J1E2I1"/>
<proteinExistence type="inferred from homology"/>
<evidence type="ECO:0000256" key="1">
    <source>
        <dbReference type="ARBA" id="ARBA00004871"/>
    </source>
</evidence>
<dbReference type="SUPFAM" id="SSF53223">
    <property type="entry name" value="Aminoacid dehydrogenase-like, N-terminal domain"/>
    <property type="match status" value="1"/>
</dbReference>
<keyword evidence="2 4" id="KW-0560">Oxidoreductase</keyword>
<dbReference type="GO" id="GO:0009423">
    <property type="term" value="P:chorismate biosynthetic process"/>
    <property type="evidence" value="ECO:0007669"/>
    <property type="project" value="UniProtKB-UniRule"/>
</dbReference>
<dbReference type="OrthoDB" id="9792692at2"/>
<evidence type="ECO:0000313" key="8">
    <source>
        <dbReference type="Proteomes" id="UP000242645"/>
    </source>
</evidence>
<comment type="function">
    <text evidence="4">Involved in the biosynthesis of the chorismate, which leads to the biosynthesis of aromatic amino acids. Catalyzes the reversible NADPH linked reduction of 3-dehydroshikimate (DHSA) to yield shikimate (SA).</text>
</comment>
<feature type="binding site" evidence="4">
    <location>
        <begin position="135"/>
        <end position="139"/>
    </location>
    <ligand>
        <name>NADP(+)</name>
        <dbReference type="ChEBI" id="CHEBI:58349"/>
    </ligand>
</feature>
<dbReference type="EC" id="1.1.1.25" evidence="4"/>
<evidence type="ECO:0000256" key="5">
    <source>
        <dbReference type="SAM" id="MobiDB-lite"/>
    </source>
</evidence>
<keyword evidence="8" id="KW-1185">Reference proteome</keyword>
<dbReference type="GO" id="GO:0019632">
    <property type="term" value="P:shikimate metabolic process"/>
    <property type="evidence" value="ECO:0007669"/>
    <property type="project" value="TreeGrafter"/>
</dbReference>
<dbReference type="InterPro" id="IPR046346">
    <property type="entry name" value="Aminoacid_DH-like_N_sf"/>
</dbReference>
<feature type="binding site" evidence="4">
    <location>
        <position position="89"/>
    </location>
    <ligand>
        <name>NADP(+)</name>
        <dbReference type="ChEBI" id="CHEBI:58349"/>
    </ligand>
</feature>
<feature type="active site" description="Proton acceptor" evidence="4">
    <location>
        <position position="77"/>
    </location>
</feature>
<feature type="binding site" evidence="4">
    <location>
        <position position="227"/>
    </location>
    <ligand>
        <name>NADP(+)</name>
        <dbReference type="ChEBI" id="CHEBI:58349"/>
    </ligand>
</feature>
<feature type="binding site" evidence="4">
    <location>
        <begin position="26"/>
        <end position="28"/>
    </location>
    <ligand>
        <name>shikimate</name>
        <dbReference type="ChEBI" id="CHEBI:36208"/>
    </ligand>
</feature>
<evidence type="ECO:0000259" key="6">
    <source>
        <dbReference type="Pfam" id="PF08501"/>
    </source>
</evidence>
<sequence length="312" mass="34005">MPPARQPALFMPATLYGVAGWPLAQSFSPLLHNTGFQELGIPAAYMRWEIPPDRLCHFVESVRLIDVQGCSITIPHKMALLPMLDSVSEQARLTGSVNTIYRQGKVLCGENTDIAGFLQPLADSPLENMNALILGAGGAAHAAAAALSLRRARRVFAATPSDRSHLPLTERFACTPVLWKDRHDLLTHLVINATPLGMRGKYEKETPFDFTLAGRPADGMPVIAYDIVYNPLETRFLREARLAGRLCVSGLAMFAGQADAQFQLWTGRPLPPLAFDRLRAALGGAIPAEARRQDNTDPPNPTSYSARPVCIS</sequence>
<evidence type="ECO:0000256" key="3">
    <source>
        <dbReference type="ARBA" id="ARBA00023141"/>
    </source>
</evidence>
<keyword evidence="3 4" id="KW-0057">Aromatic amino acid biosynthesis</keyword>